<evidence type="ECO:0000256" key="2">
    <source>
        <dbReference type="ARBA" id="ARBA00022801"/>
    </source>
</evidence>
<dbReference type="InterPro" id="IPR013595">
    <property type="entry name" value="Pept_S33_TAP-like_C"/>
</dbReference>
<comment type="similarity">
    <text evidence="1">Belongs to the peptidase S33 family.</text>
</comment>
<evidence type="ECO:0000256" key="3">
    <source>
        <dbReference type="SAM" id="SignalP"/>
    </source>
</evidence>
<protein>
    <submittedName>
        <fullName evidence="6">TAP-like protein</fullName>
    </submittedName>
</protein>
<sequence length="566" mass="62153">MFHLSATFLGLIYFSNSIQAAAIPIASGSHWYTGRNNNLEWKDCSRSNRPGRECTRVEVPLDWHDDAAGKASLFVARYPATNQPKLGTVFINPGGPGYSGADAVLGGGDIFMQQTGGFYDIVSWDPRGVGQTIPRIECFQTGQEQVAFWNGSIVENGLDVRGNFTSQNDLDDFYAQVGQVDDYLQRFGKQCLATNADALKHVGTAATVRDMVAIHDILEGPDKPVNFWGLSYGTVLGIYFVNMFPNRVGRVVLDAVVDPKDWANRPAHKWLGNAVLATDETFDGFAKECVKAGTPRCAIAGQNATVASIRQWTYGLINAAYDYRRKTGPLSVLTSSTIRAILFVRLYDPQDWGNMAQDMLNLKTALDDPNHTNLTETVLKWVGTVAGNAAGFQDIKIEPRQEPDSNQTTPIVNYAFDAISCSDAQDSDDTTTKEVFDYVVNVTRHVSPMFGPVGIPRLSRVRCHRWPVRAAERYAGPWNKKLSNPILTIGNEADPATPYINAKNVADALGSSAVFLKRAGYGHSSLSMSSNCTISILQRYFVHNELPEQGKFCETSTQLFDAAVTS</sequence>
<dbReference type="AlphaFoldDB" id="A0A8H7H6L8"/>
<feature type="signal peptide" evidence="3">
    <location>
        <begin position="1"/>
        <end position="20"/>
    </location>
</feature>
<dbReference type="InterPro" id="IPR000073">
    <property type="entry name" value="AB_hydrolase_1"/>
</dbReference>
<evidence type="ECO:0000256" key="1">
    <source>
        <dbReference type="ARBA" id="ARBA00010088"/>
    </source>
</evidence>
<accession>A0A8H7H6L8</accession>
<proteinExistence type="inferred from homology"/>
<dbReference type="SUPFAM" id="SSF53474">
    <property type="entry name" value="alpha/beta-Hydrolases"/>
    <property type="match status" value="1"/>
</dbReference>
<evidence type="ECO:0000259" key="4">
    <source>
        <dbReference type="Pfam" id="PF00561"/>
    </source>
</evidence>
<keyword evidence="3" id="KW-0732">Signal</keyword>
<dbReference type="InterPro" id="IPR029058">
    <property type="entry name" value="AB_hydrolase_fold"/>
</dbReference>
<feature type="domain" description="Peptidase S33 tripeptidyl aminopeptidase-like C-terminal" evidence="5">
    <location>
        <begin position="459"/>
        <end position="553"/>
    </location>
</feature>
<dbReference type="GO" id="GO:0016787">
    <property type="term" value="F:hydrolase activity"/>
    <property type="evidence" value="ECO:0007669"/>
    <property type="project" value="UniProtKB-KW"/>
</dbReference>
<evidence type="ECO:0000259" key="5">
    <source>
        <dbReference type="Pfam" id="PF08386"/>
    </source>
</evidence>
<dbReference type="PANTHER" id="PTHR43248">
    <property type="entry name" value="2-SUCCINYL-6-HYDROXY-2,4-CYCLOHEXADIENE-1-CARBOXYLATE SYNTHASE"/>
    <property type="match status" value="1"/>
</dbReference>
<dbReference type="Gene3D" id="3.40.50.1820">
    <property type="entry name" value="alpha/beta hydrolase"/>
    <property type="match status" value="1"/>
</dbReference>
<dbReference type="Pfam" id="PF08386">
    <property type="entry name" value="Abhydrolase_4"/>
    <property type="match status" value="1"/>
</dbReference>
<feature type="domain" description="AB hydrolase-1" evidence="4">
    <location>
        <begin position="118"/>
        <end position="270"/>
    </location>
</feature>
<dbReference type="Pfam" id="PF00561">
    <property type="entry name" value="Abhydrolase_1"/>
    <property type="match status" value="1"/>
</dbReference>
<name>A0A8H7H6L8_9AGAM</name>
<reference evidence="6" key="1">
    <citation type="submission" date="2020-09" db="EMBL/GenBank/DDBJ databases">
        <title>Comparative genome analyses of four rice-infecting Rhizoctonia solani isolates reveal extensive enrichment of homogalacturonan modification genes.</title>
        <authorList>
            <person name="Lee D.-Y."/>
            <person name="Jeon J."/>
            <person name="Kim K.-T."/>
            <person name="Cheong K."/>
            <person name="Song H."/>
            <person name="Choi G."/>
            <person name="Ko J."/>
            <person name="Opiyo S.O."/>
            <person name="Zuo S."/>
            <person name="Madhav S."/>
            <person name="Lee Y.-H."/>
            <person name="Wang G.-L."/>
        </authorList>
    </citation>
    <scope>NUCLEOTIDE SEQUENCE</scope>
    <source>
        <strain evidence="6">AG1-IA YN-7</strain>
    </source>
</reference>
<dbReference type="PANTHER" id="PTHR43248:SF25">
    <property type="entry name" value="AB HYDROLASE-1 DOMAIN-CONTAINING PROTEIN-RELATED"/>
    <property type="match status" value="1"/>
</dbReference>
<keyword evidence="2" id="KW-0378">Hydrolase</keyword>
<evidence type="ECO:0000313" key="6">
    <source>
        <dbReference type="EMBL" id="KAF8675696.1"/>
    </source>
</evidence>
<dbReference type="InterPro" id="IPR051601">
    <property type="entry name" value="Serine_prot/Carboxylest_S33"/>
</dbReference>
<comment type="caution">
    <text evidence="6">The sequence shown here is derived from an EMBL/GenBank/DDBJ whole genome shotgun (WGS) entry which is preliminary data.</text>
</comment>
<evidence type="ECO:0000313" key="7">
    <source>
        <dbReference type="Proteomes" id="UP000650582"/>
    </source>
</evidence>
<dbReference type="EMBL" id="JACYCC010000079">
    <property type="protein sequence ID" value="KAF8675696.1"/>
    <property type="molecule type" value="Genomic_DNA"/>
</dbReference>
<dbReference type="Proteomes" id="UP000650582">
    <property type="component" value="Unassembled WGS sequence"/>
</dbReference>
<gene>
    <name evidence="6" type="ORF">RHS04_06616</name>
</gene>
<feature type="chain" id="PRO_5034897947" evidence="3">
    <location>
        <begin position="21"/>
        <end position="566"/>
    </location>
</feature>
<organism evidence="6 7">
    <name type="scientific">Rhizoctonia solani</name>
    <dbReference type="NCBI Taxonomy" id="456999"/>
    <lineage>
        <taxon>Eukaryota</taxon>
        <taxon>Fungi</taxon>
        <taxon>Dikarya</taxon>
        <taxon>Basidiomycota</taxon>
        <taxon>Agaricomycotina</taxon>
        <taxon>Agaricomycetes</taxon>
        <taxon>Cantharellales</taxon>
        <taxon>Ceratobasidiaceae</taxon>
        <taxon>Rhizoctonia</taxon>
    </lineage>
</organism>